<dbReference type="Proteomes" id="UP000266234">
    <property type="component" value="Unassembled WGS sequence"/>
</dbReference>
<feature type="transmembrane region" description="Helical" evidence="1">
    <location>
        <begin position="12"/>
        <end position="33"/>
    </location>
</feature>
<sequence>MSAIASYSFANFAWLGTQALPLIIWPSFVGSLLRHENDPSSPLETYLGRSLGLALLALGFMVVVLSGALPLDSTSKEAPDGAPSPYASAAVLVSTLHHVSSAFYCYGRYAWTGETGFLLGCAGNAILATFGLYCVMFAGDKAMTSRYHKFDQSTSGFPFKNSQSYRAKKKALFILLEPLNPSAAQGS</sequence>
<evidence type="ECO:0000256" key="1">
    <source>
        <dbReference type="SAM" id="Phobius"/>
    </source>
</evidence>
<dbReference type="AlphaFoldDB" id="A0A395RQI4"/>
<feature type="transmembrane region" description="Helical" evidence="1">
    <location>
        <begin position="53"/>
        <end position="71"/>
    </location>
</feature>
<dbReference type="OrthoDB" id="2550114at2759"/>
<evidence type="ECO:0000313" key="3">
    <source>
        <dbReference type="Proteomes" id="UP000266234"/>
    </source>
</evidence>
<dbReference type="STRING" id="694270.A0A395RQI4"/>
<keyword evidence="1" id="KW-1133">Transmembrane helix</keyword>
<accession>A0A395RQI4</accession>
<comment type="caution">
    <text evidence="2">The sequence shown here is derived from an EMBL/GenBank/DDBJ whole genome shotgun (WGS) entry which is preliminary data.</text>
</comment>
<evidence type="ECO:0000313" key="2">
    <source>
        <dbReference type="EMBL" id="RGP62375.1"/>
    </source>
</evidence>
<dbReference type="PANTHER" id="PTHR39605">
    <property type="entry name" value="MAJOR FACILITATOR SUPERFAMILY (MFS) PROFILE DOMAIN-CONTAINING PROTEIN"/>
    <property type="match status" value="1"/>
</dbReference>
<feature type="transmembrane region" description="Helical" evidence="1">
    <location>
        <begin position="116"/>
        <end position="139"/>
    </location>
</feature>
<organism evidence="2 3">
    <name type="scientific">Fusarium longipes</name>
    <dbReference type="NCBI Taxonomy" id="694270"/>
    <lineage>
        <taxon>Eukaryota</taxon>
        <taxon>Fungi</taxon>
        <taxon>Dikarya</taxon>
        <taxon>Ascomycota</taxon>
        <taxon>Pezizomycotina</taxon>
        <taxon>Sordariomycetes</taxon>
        <taxon>Hypocreomycetidae</taxon>
        <taxon>Hypocreales</taxon>
        <taxon>Nectriaceae</taxon>
        <taxon>Fusarium</taxon>
    </lineage>
</organism>
<proteinExistence type="predicted"/>
<protein>
    <submittedName>
        <fullName evidence="2">Uncharacterized protein</fullName>
    </submittedName>
</protein>
<keyword evidence="3" id="KW-1185">Reference proteome</keyword>
<gene>
    <name evidence="2" type="ORF">FLONG3_10235</name>
</gene>
<keyword evidence="1" id="KW-0472">Membrane</keyword>
<feature type="transmembrane region" description="Helical" evidence="1">
    <location>
        <begin position="83"/>
        <end position="104"/>
    </location>
</feature>
<name>A0A395RQI4_9HYPO</name>
<keyword evidence="1" id="KW-0812">Transmembrane</keyword>
<dbReference type="EMBL" id="PXOG01000291">
    <property type="protein sequence ID" value="RGP62375.1"/>
    <property type="molecule type" value="Genomic_DNA"/>
</dbReference>
<dbReference type="PANTHER" id="PTHR39605:SF1">
    <property type="entry name" value="MAJOR FACILITATOR SUPERFAMILY (MFS) PROFILE DOMAIN-CONTAINING PROTEIN"/>
    <property type="match status" value="1"/>
</dbReference>
<reference evidence="2 3" key="1">
    <citation type="journal article" date="2018" name="PLoS Pathog.">
        <title>Evolution of structural diversity of trichothecenes, a family of toxins produced by plant pathogenic and entomopathogenic fungi.</title>
        <authorList>
            <person name="Proctor R.H."/>
            <person name="McCormick S.P."/>
            <person name="Kim H.S."/>
            <person name="Cardoza R.E."/>
            <person name="Stanley A.M."/>
            <person name="Lindo L."/>
            <person name="Kelly A."/>
            <person name="Brown D.W."/>
            <person name="Lee T."/>
            <person name="Vaughan M.M."/>
            <person name="Alexander N.J."/>
            <person name="Busman M."/>
            <person name="Gutierrez S."/>
        </authorList>
    </citation>
    <scope>NUCLEOTIDE SEQUENCE [LARGE SCALE GENOMIC DNA]</scope>
    <source>
        <strain evidence="2 3">NRRL 20695</strain>
    </source>
</reference>